<comment type="caution">
    <text evidence="3">The sequence shown here is derived from an EMBL/GenBank/DDBJ whole genome shotgun (WGS) entry which is preliminary data.</text>
</comment>
<dbReference type="EMBL" id="JAVRRJ010000007">
    <property type="protein sequence ID" value="KAK5083009.1"/>
    <property type="molecule type" value="Genomic_DNA"/>
</dbReference>
<proteinExistence type="predicted"/>
<feature type="region of interest" description="Disordered" evidence="1">
    <location>
        <begin position="817"/>
        <end position="836"/>
    </location>
</feature>
<feature type="compositionally biased region" description="Polar residues" evidence="1">
    <location>
        <begin position="30"/>
        <end position="43"/>
    </location>
</feature>
<dbReference type="AlphaFoldDB" id="A0AAN7SW00"/>
<feature type="region of interest" description="Disordered" evidence="1">
    <location>
        <begin position="927"/>
        <end position="973"/>
    </location>
</feature>
<gene>
    <name evidence="3" type="ORF">LTR05_006891</name>
</gene>
<accession>A0AAN7SW00</accession>
<feature type="compositionally biased region" description="Acidic residues" evidence="1">
    <location>
        <begin position="944"/>
        <end position="971"/>
    </location>
</feature>
<reference evidence="3 4" key="1">
    <citation type="submission" date="2023-08" db="EMBL/GenBank/DDBJ databases">
        <title>Black Yeasts Isolated from many extreme environments.</title>
        <authorList>
            <person name="Coleine C."/>
            <person name="Stajich J.E."/>
            <person name="Selbmann L."/>
        </authorList>
    </citation>
    <scope>NUCLEOTIDE SEQUENCE [LARGE SCALE GENOMIC DNA]</scope>
    <source>
        <strain evidence="3 4">CCFEE 5910</strain>
    </source>
</reference>
<feature type="region of interest" description="Disordered" evidence="1">
    <location>
        <begin position="25"/>
        <end position="58"/>
    </location>
</feature>
<feature type="compositionally biased region" description="Basic and acidic residues" evidence="1">
    <location>
        <begin position="46"/>
        <end position="55"/>
    </location>
</feature>
<keyword evidence="4" id="KW-1185">Reference proteome</keyword>
<sequence length="983" mass="110816">MFSKKRLKPDLSILTKASLEDVSKIPAMLESTSHAPKQGSSTGTRRTQEQDRREEEEVISFQNVISEVKSARTEAQVSKISSTDEIADHAVEHDDPTLDHTEETPVITEPDTLSDASFGDNDSDAPLARRRPNSRPDQETNHKQDLWSDTTNKSQEADVPPSNPGIEVNEVDDSSDIRPPRRSRPCDCSTKHNKCLHNEQGELDVRRCFVWMSEGHHRKSNRGRQQLQDIAEATQRYFQFCENGDGLDPYSEGARLKYLQHQQSGQAIQGYYITSDAINTSPHPHTRSLNIPDSRLSLRAPDIRYEDVVSESAVEITPSRLIFEVQDDIQELQQQQLTIRNVSRTRHLIFKIILPDFVSMDIKVDPSKGNIEPQSSFTIKVAVALIADKNYCFTELDSKTSTSAELEIGYAYLKGASVDDVGWFQQDFSARRKVTLKCIDLRLSKKRDTTVFQTDASQSTEKMPVTNLPLSKVPAAPLASDTALSSGLQARRNKVGHDFYDLYFYHLHNATAVVDAVLRGMRKDNTLSIIKVIQLAHSRMYHRLVSARSLNKAGFEQLGLRDVRKALEEYAEQHHAEVQTPLESGWTRDGHDVIWKIGKPHTANHLHISSPLPRADQPTERIGSLGMPKVLNSEPLTAVTSTIQDALNESSQRPSIKLILKVPNGPQSFDRQSASTASCNTTSTLPESRTQPPLAAISERLANFPPTPESDRPTPQREGLNNHDVDASDMVDTNNENKNMHVQDVMARMRACGIQFEDANDEDSSDESIILPGQHVSKHITSGVKFTNDSIQLSRITKKQGLKHTARQRLIQDRQRSRNVQMSGNPHEECDKKHAKQPRLTAWVDRKILTDRTADRYAPDTISSKVEKISYRQFLGISGDLETEPCVVRNGKSIQLAFREKQARYGEIGRVRSKRLKGQFWPHHWTREIPAENDEDAENVRDNVDDEDDDGYDGDDEKEDEEDEEEDEEDGLLCLVESALKLS</sequence>
<feature type="compositionally biased region" description="Basic and acidic residues" evidence="1">
    <location>
        <begin position="86"/>
        <end position="103"/>
    </location>
</feature>
<feature type="compositionally biased region" description="Low complexity" evidence="1">
    <location>
        <begin position="673"/>
        <end position="684"/>
    </location>
</feature>
<dbReference type="Gene3D" id="2.60.40.10">
    <property type="entry name" value="Immunoglobulins"/>
    <property type="match status" value="1"/>
</dbReference>
<organism evidence="3 4">
    <name type="scientific">Lithohypha guttulata</name>
    <dbReference type="NCBI Taxonomy" id="1690604"/>
    <lineage>
        <taxon>Eukaryota</taxon>
        <taxon>Fungi</taxon>
        <taxon>Dikarya</taxon>
        <taxon>Ascomycota</taxon>
        <taxon>Pezizomycotina</taxon>
        <taxon>Eurotiomycetes</taxon>
        <taxon>Chaetothyriomycetidae</taxon>
        <taxon>Chaetothyriales</taxon>
        <taxon>Trichomeriaceae</taxon>
        <taxon>Lithohypha</taxon>
    </lineage>
</organism>
<feature type="domain" description="MSP" evidence="2">
    <location>
        <begin position="313"/>
        <end position="441"/>
    </location>
</feature>
<feature type="region of interest" description="Disordered" evidence="1">
    <location>
        <begin position="70"/>
        <end position="188"/>
    </location>
</feature>
<evidence type="ECO:0000313" key="3">
    <source>
        <dbReference type="EMBL" id="KAK5083009.1"/>
    </source>
</evidence>
<feature type="compositionally biased region" description="Basic and acidic residues" evidence="1">
    <location>
        <begin position="709"/>
        <end position="726"/>
    </location>
</feature>
<protein>
    <recommendedName>
        <fullName evidence="2">MSP domain-containing protein</fullName>
    </recommendedName>
</protein>
<feature type="region of interest" description="Disordered" evidence="1">
    <location>
        <begin position="667"/>
        <end position="734"/>
    </location>
</feature>
<evidence type="ECO:0000259" key="2">
    <source>
        <dbReference type="PROSITE" id="PS50202"/>
    </source>
</evidence>
<evidence type="ECO:0000313" key="4">
    <source>
        <dbReference type="Proteomes" id="UP001309876"/>
    </source>
</evidence>
<dbReference type="PROSITE" id="PS50202">
    <property type="entry name" value="MSP"/>
    <property type="match status" value="1"/>
</dbReference>
<name>A0AAN7SW00_9EURO</name>
<feature type="compositionally biased region" description="Polar residues" evidence="1">
    <location>
        <begin position="73"/>
        <end position="84"/>
    </location>
</feature>
<evidence type="ECO:0000256" key="1">
    <source>
        <dbReference type="SAM" id="MobiDB-lite"/>
    </source>
</evidence>
<dbReference type="InterPro" id="IPR013783">
    <property type="entry name" value="Ig-like_fold"/>
</dbReference>
<dbReference type="Proteomes" id="UP001309876">
    <property type="component" value="Unassembled WGS sequence"/>
</dbReference>
<feature type="compositionally biased region" description="Basic and acidic residues" evidence="1">
    <location>
        <begin position="134"/>
        <end position="146"/>
    </location>
</feature>
<dbReference type="InterPro" id="IPR000535">
    <property type="entry name" value="MSP_dom"/>
</dbReference>